<keyword evidence="3" id="KW-1185">Reference proteome</keyword>
<dbReference type="Pfam" id="PF13561">
    <property type="entry name" value="adh_short_C2"/>
    <property type="match status" value="1"/>
</dbReference>
<dbReference type="PANTHER" id="PTHR42760">
    <property type="entry name" value="SHORT-CHAIN DEHYDROGENASES/REDUCTASES FAMILY MEMBER"/>
    <property type="match status" value="1"/>
</dbReference>
<evidence type="ECO:0000313" key="3">
    <source>
        <dbReference type="Proteomes" id="UP000063429"/>
    </source>
</evidence>
<dbReference type="RefSeq" id="WP_029362999.1">
    <property type="nucleotide sequence ID" value="NZ_CP011409.1"/>
</dbReference>
<dbReference type="InterPro" id="IPR020904">
    <property type="entry name" value="Sc_DH/Rdtase_CS"/>
</dbReference>
<dbReference type="CDD" id="cd05233">
    <property type="entry name" value="SDR_c"/>
    <property type="match status" value="1"/>
</dbReference>
<dbReference type="EMBL" id="CP011409">
    <property type="protein sequence ID" value="AKZ62250.1"/>
    <property type="molecule type" value="Genomic_DNA"/>
</dbReference>
<gene>
    <name evidence="2" type="ORF">F506_05845</name>
</gene>
<dbReference type="Gene3D" id="3.40.50.720">
    <property type="entry name" value="NAD(P)-binding Rossmann-like Domain"/>
    <property type="match status" value="1"/>
</dbReference>
<evidence type="ECO:0000256" key="1">
    <source>
        <dbReference type="ARBA" id="ARBA00006484"/>
    </source>
</evidence>
<comment type="similarity">
    <text evidence="1">Belongs to the short-chain dehydrogenases/reductases (SDR) family.</text>
</comment>
<protein>
    <submittedName>
        <fullName evidence="2">3-oxoacyl-ACP reductase</fullName>
    </submittedName>
</protein>
<dbReference type="PROSITE" id="PS00061">
    <property type="entry name" value="ADH_SHORT"/>
    <property type="match status" value="1"/>
</dbReference>
<dbReference type="SUPFAM" id="SSF51735">
    <property type="entry name" value="NAD(P)-binding Rossmann-fold domains"/>
    <property type="match status" value="1"/>
</dbReference>
<dbReference type="Proteomes" id="UP000063429">
    <property type="component" value="Chromosome"/>
</dbReference>
<dbReference type="InterPro" id="IPR036291">
    <property type="entry name" value="NAD(P)-bd_dom_sf"/>
</dbReference>
<organism evidence="2 3">
    <name type="scientific">Herbaspirillum hiltneri N3</name>
    <dbReference type="NCBI Taxonomy" id="1262470"/>
    <lineage>
        <taxon>Bacteria</taxon>
        <taxon>Pseudomonadati</taxon>
        <taxon>Pseudomonadota</taxon>
        <taxon>Betaproteobacteria</taxon>
        <taxon>Burkholderiales</taxon>
        <taxon>Oxalobacteraceae</taxon>
        <taxon>Herbaspirillum</taxon>
    </lineage>
</organism>
<dbReference type="PRINTS" id="PR00080">
    <property type="entry name" value="SDRFAMILY"/>
</dbReference>
<accession>A0ABN4HTD6</accession>
<sequence length="265" mass="28212">MARAMEDKVVIVSGAGSVGEGWGNGKAAAVLYAREGARVLAVDRNLQAAQETCDLIRSEGGVCEVVAADVSRTPDIEAMVQAALDHFGRIDVLHNNVGIAETGGPVEASEESWNRVIAINQTSVFMTCKHVLPVMEKQKKGAIVNISSLAAIRWVGFPYVAYSASKAAMLALTKNIAMQYAPSGIRANCVLPGLMDTPMIREPLKASYGGDIEEMRRKRHAQCPMGHMGDAWDVAHAALFLASDAARYVTGVDLIVDGGLSLKCV</sequence>
<dbReference type="InterPro" id="IPR002347">
    <property type="entry name" value="SDR_fam"/>
</dbReference>
<reference evidence="3" key="1">
    <citation type="journal article" date="2015" name="Genome Announc.">
        <title>Complete Genome Sequence of Herbaspirillum hiltneri N3 (DSM 17495), Isolated from Surface-Sterilized Wheat Roots.</title>
        <authorList>
            <person name="Guizelini D."/>
            <person name="Saizaki P.M."/>
            <person name="Coimbra N.A."/>
            <person name="Weiss V.A."/>
            <person name="Faoro H."/>
            <person name="Sfeir M.Z."/>
            <person name="Baura V.A."/>
            <person name="Monteiro R.A."/>
            <person name="Chubatsu L.S."/>
            <person name="Souza E.M."/>
            <person name="Cruz L.M."/>
            <person name="Pedrosa F.O."/>
            <person name="Raittz R.T."/>
            <person name="Marchaukoski J.N."/>
            <person name="Steffens M.B."/>
        </authorList>
    </citation>
    <scope>NUCLEOTIDE SEQUENCE [LARGE SCALE GENOMIC DNA]</scope>
    <source>
        <strain evidence="3">N3</strain>
    </source>
</reference>
<evidence type="ECO:0000313" key="2">
    <source>
        <dbReference type="EMBL" id="AKZ62250.1"/>
    </source>
</evidence>
<name>A0ABN4HTD6_9BURK</name>
<proteinExistence type="inferred from homology"/>
<dbReference type="PANTHER" id="PTHR42760:SF122">
    <property type="entry name" value="NAD(P)-BINDING PROTEIN"/>
    <property type="match status" value="1"/>
</dbReference>
<dbReference type="NCBIfam" id="NF005559">
    <property type="entry name" value="PRK07231.1"/>
    <property type="match status" value="1"/>
</dbReference>
<dbReference type="PRINTS" id="PR00081">
    <property type="entry name" value="GDHRDH"/>
</dbReference>